<accession>A0A1Y1I8C3</accession>
<keyword evidence="1" id="KW-0697">Rotamase</keyword>
<dbReference type="EC" id="5.2.1.8" evidence="1"/>
<evidence type="ECO:0000313" key="4">
    <source>
        <dbReference type="EMBL" id="GAQ85669.1"/>
    </source>
</evidence>
<dbReference type="PANTHER" id="PTHR47598:SF1">
    <property type="entry name" value="PEPTIDYL-PROLYL CIS-TRANS ISOMERASE FKBP17-2, CHLOROPLASTIC"/>
    <property type="match status" value="1"/>
</dbReference>
<organism evidence="4 5">
    <name type="scientific">Klebsormidium nitens</name>
    <name type="common">Green alga</name>
    <name type="synonym">Ulothrix nitens</name>
    <dbReference type="NCBI Taxonomy" id="105231"/>
    <lineage>
        <taxon>Eukaryota</taxon>
        <taxon>Viridiplantae</taxon>
        <taxon>Streptophyta</taxon>
        <taxon>Klebsormidiophyceae</taxon>
        <taxon>Klebsormidiales</taxon>
        <taxon>Klebsormidiaceae</taxon>
        <taxon>Klebsormidium</taxon>
    </lineage>
</organism>
<feature type="domain" description="PPIase FKBP-type" evidence="3">
    <location>
        <begin position="190"/>
        <end position="291"/>
    </location>
</feature>
<dbReference type="Pfam" id="PF00254">
    <property type="entry name" value="FKBP_C"/>
    <property type="match status" value="1"/>
</dbReference>
<dbReference type="Gene3D" id="3.10.50.40">
    <property type="match status" value="1"/>
</dbReference>
<dbReference type="SUPFAM" id="SSF54534">
    <property type="entry name" value="FKBP-like"/>
    <property type="match status" value="1"/>
</dbReference>
<comment type="catalytic activity">
    <reaction evidence="1">
        <text>[protein]-peptidylproline (omega=180) = [protein]-peptidylproline (omega=0)</text>
        <dbReference type="Rhea" id="RHEA:16237"/>
        <dbReference type="Rhea" id="RHEA-COMP:10747"/>
        <dbReference type="Rhea" id="RHEA-COMP:10748"/>
        <dbReference type="ChEBI" id="CHEBI:83833"/>
        <dbReference type="ChEBI" id="CHEBI:83834"/>
        <dbReference type="EC" id="5.2.1.8"/>
    </reaction>
</comment>
<gene>
    <name evidence="4" type="ORF">KFL_002480070</name>
</gene>
<dbReference type="PROSITE" id="PS50059">
    <property type="entry name" value="FKBP_PPIASE"/>
    <property type="match status" value="1"/>
</dbReference>
<dbReference type="STRING" id="105231.A0A1Y1I8C3"/>
<dbReference type="InterPro" id="IPR046357">
    <property type="entry name" value="PPIase_dom_sf"/>
</dbReference>
<sequence length="295" mass="30922">MTSAACQCAFGLATKAPLRRCSGPPVLNPALELHAKTASSVLLRRRCGAHLSSRVKKAGHVRASLESDGETAKDGSSSEGPQAPLSVKTEEREQAAQFTQQSGAPKKKRQADSTDFISSALTRRFGLAGGLAWLGILSFGVISEQVKTRREVYEAEQNTKDVKAAKEVTLPDGVRYTDLVIGGGQSPLRGDLVLINFSAVATTKDGANIQLANTFAKGQKAIAFVFGGRPFAGGLCRGVEEALSSAKSGGKRRIVVPPELGFGEGDVELQNGVVVPGGSTLEYTVALERVSIAPS</sequence>
<dbReference type="EMBL" id="DF237197">
    <property type="protein sequence ID" value="GAQ85669.1"/>
    <property type="molecule type" value="Genomic_DNA"/>
</dbReference>
<dbReference type="InterPro" id="IPR053111">
    <property type="entry name" value="Chloro_FKBP-type_PPIase"/>
</dbReference>
<protein>
    <recommendedName>
        <fullName evidence="1">peptidylprolyl isomerase</fullName>
        <ecNumber evidence="1">5.2.1.8</ecNumber>
    </recommendedName>
</protein>
<dbReference type="Proteomes" id="UP000054558">
    <property type="component" value="Unassembled WGS sequence"/>
</dbReference>
<name>A0A1Y1I8C3_KLENI</name>
<dbReference type="GO" id="GO:0003755">
    <property type="term" value="F:peptidyl-prolyl cis-trans isomerase activity"/>
    <property type="evidence" value="ECO:0007669"/>
    <property type="project" value="UniProtKB-KW"/>
</dbReference>
<evidence type="ECO:0000259" key="3">
    <source>
        <dbReference type="PROSITE" id="PS50059"/>
    </source>
</evidence>
<dbReference type="AlphaFoldDB" id="A0A1Y1I8C3"/>
<feature type="region of interest" description="Disordered" evidence="2">
    <location>
        <begin position="58"/>
        <end position="112"/>
    </location>
</feature>
<dbReference type="InterPro" id="IPR001179">
    <property type="entry name" value="PPIase_FKBP_dom"/>
</dbReference>
<evidence type="ECO:0000256" key="1">
    <source>
        <dbReference type="PROSITE-ProRule" id="PRU00277"/>
    </source>
</evidence>
<dbReference type="OMA" id="LCEGIEY"/>
<evidence type="ECO:0000256" key="2">
    <source>
        <dbReference type="SAM" id="MobiDB-lite"/>
    </source>
</evidence>
<reference evidence="4 5" key="1">
    <citation type="journal article" date="2014" name="Nat. Commun.">
        <title>Klebsormidium flaccidum genome reveals primary factors for plant terrestrial adaptation.</title>
        <authorList>
            <person name="Hori K."/>
            <person name="Maruyama F."/>
            <person name="Fujisawa T."/>
            <person name="Togashi T."/>
            <person name="Yamamoto N."/>
            <person name="Seo M."/>
            <person name="Sato S."/>
            <person name="Yamada T."/>
            <person name="Mori H."/>
            <person name="Tajima N."/>
            <person name="Moriyama T."/>
            <person name="Ikeuchi M."/>
            <person name="Watanabe M."/>
            <person name="Wada H."/>
            <person name="Kobayashi K."/>
            <person name="Saito M."/>
            <person name="Masuda T."/>
            <person name="Sasaki-Sekimoto Y."/>
            <person name="Mashiguchi K."/>
            <person name="Awai K."/>
            <person name="Shimojima M."/>
            <person name="Masuda S."/>
            <person name="Iwai M."/>
            <person name="Nobusawa T."/>
            <person name="Narise T."/>
            <person name="Kondo S."/>
            <person name="Saito H."/>
            <person name="Sato R."/>
            <person name="Murakawa M."/>
            <person name="Ihara Y."/>
            <person name="Oshima-Yamada Y."/>
            <person name="Ohtaka K."/>
            <person name="Satoh M."/>
            <person name="Sonobe K."/>
            <person name="Ishii M."/>
            <person name="Ohtani R."/>
            <person name="Kanamori-Sato M."/>
            <person name="Honoki R."/>
            <person name="Miyazaki D."/>
            <person name="Mochizuki H."/>
            <person name="Umetsu J."/>
            <person name="Higashi K."/>
            <person name="Shibata D."/>
            <person name="Kamiya Y."/>
            <person name="Sato N."/>
            <person name="Nakamura Y."/>
            <person name="Tabata S."/>
            <person name="Ida S."/>
            <person name="Kurokawa K."/>
            <person name="Ohta H."/>
        </authorList>
    </citation>
    <scope>NUCLEOTIDE SEQUENCE [LARGE SCALE GENOMIC DNA]</scope>
    <source>
        <strain evidence="4 5">NIES-2285</strain>
    </source>
</reference>
<proteinExistence type="predicted"/>
<dbReference type="PANTHER" id="PTHR47598">
    <property type="entry name" value="PEPTIDYL-PROLYL CIS-TRANS ISOMERASE FKBP17-2, CHLOROPLASTIC"/>
    <property type="match status" value="1"/>
</dbReference>
<dbReference type="OrthoDB" id="1902587at2759"/>
<evidence type="ECO:0000313" key="5">
    <source>
        <dbReference type="Proteomes" id="UP000054558"/>
    </source>
</evidence>
<keyword evidence="1 4" id="KW-0413">Isomerase</keyword>
<keyword evidence="5" id="KW-1185">Reference proteome</keyword>